<dbReference type="InterPro" id="IPR010383">
    <property type="entry name" value="Glyco_hydrolase_94_b-supersand"/>
</dbReference>
<reference evidence="5" key="2">
    <citation type="submission" date="2021-04" db="EMBL/GenBank/DDBJ databases">
        <authorList>
            <person name="Gilroy R."/>
        </authorList>
    </citation>
    <scope>NUCLEOTIDE SEQUENCE</scope>
    <source>
        <strain evidence="5">ChiHcolR34-3080</strain>
    </source>
</reference>
<feature type="domain" description="Glycosyl hydrolase 94 supersandwich" evidence="3">
    <location>
        <begin position="122"/>
        <end position="304"/>
    </location>
</feature>
<comment type="caution">
    <text evidence="5">The sequence shown here is derived from an EMBL/GenBank/DDBJ whole genome shotgun (WGS) entry which is preliminary data.</text>
</comment>
<name>A0A9D1QA91_9FIRM</name>
<gene>
    <name evidence="5" type="ORF">H9890_03600</name>
</gene>
<dbReference type="GO" id="GO:0005975">
    <property type="term" value="P:carbohydrate metabolic process"/>
    <property type="evidence" value="ECO:0007669"/>
    <property type="project" value="InterPro"/>
</dbReference>
<dbReference type="InterPro" id="IPR011013">
    <property type="entry name" value="Gal_mutarotase_sf_dom"/>
</dbReference>
<evidence type="ECO:0000259" key="4">
    <source>
        <dbReference type="Pfam" id="PF17167"/>
    </source>
</evidence>
<dbReference type="CDD" id="cd11749">
    <property type="entry name" value="GH94N_LBP_like"/>
    <property type="match status" value="1"/>
</dbReference>
<dbReference type="SUPFAM" id="SSF74650">
    <property type="entry name" value="Galactose mutarotase-like"/>
    <property type="match status" value="1"/>
</dbReference>
<dbReference type="InterPro" id="IPR037018">
    <property type="entry name" value="GH65_N"/>
</dbReference>
<feature type="domain" description="Glycosyl hydrolase 94 catalytic" evidence="4">
    <location>
        <begin position="617"/>
        <end position="802"/>
    </location>
</feature>
<dbReference type="Pfam" id="PF17167">
    <property type="entry name" value="Glyco_hydro_94"/>
    <property type="match status" value="1"/>
</dbReference>
<reference evidence="5" key="1">
    <citation type="journal article" date="2021" name="PeerJ">
        <title>Extensive microbial diversity within the chicken gut microbiome revealed by metagenomics and culture.</title>
        <authorList>
            <person name="Gilroy R."/>
            <person name="Ravi A."/>
            <person name="Getino M."/>
            <person name="Pursley I."/>
            <person name="Horton D.L."/>
            <person name="Alikhan N.F."/>
            <person name="Baker D."/>
            <person name="Gharbi K."/>
            <person name="Hall N."/>
            <person name="Watson M."/>
            <person name="Adriaenssens E.M."/>
            <person name="Foster-Nyarko E."/>
            <person name="Jarju S."/>
            <person name="Secka A."/>
            <person name="Antonio M."/>
            <person name="Oren A."/>
            <person name="Chaudhuri R.R."/>
            <person name="La Ragione R."/>
            <person name="Hildebrand F."/>
            <person name="Pallen M.J."/>
        </authorList>
    </citation>
    <scope>NUCLEOTIDE SEQUENCE</scope>
    <source>
        <strain evidence="5">ChiHcolR34-3080</strain>
    </source>
</reference>
<dbReference type="InterPro" id="IPR012341">
    <property type="entry name" value="6hp_glycosidase-like_sf"/>
</dbReference>
<dbReference type="Proteomes" id="UP000823933">
    <property type="component" value="Unassembled WGS sequence"/>
</dbReference>
<proteinExistence type="predicted"/>
<keyword evidence="2" id="KW-0808">Transferase</keyword>
<dbReference type="PANTHER" id="PTHR37469:SF2">
    <property type="entry name" value="CELLOBIONIC ACID PHOSPHORYLASE"/>
    <property type="match status" value="1"/>
</dbReference>
<evidence type="ECO:0000256" key="2">
    <source>
        <dbReference type="ARBA" id="ARBA00022679"/>
    </source>
</evidence>
<organism evidence="5 6">
    <name type="scientific">Candidatus Faecalibacterium intestinigallinarum</name>
    <dbReference type="NCBI Taxonomy" id="2838581"/>
    <lineage>
        <taxon>Bacteria</taxon>
        <taxon>Bacillati</taxon>
        <taxon>Bacillota</taxon>
        <taxon>Clostridia</taxon>
        <taxon>Eubacteriales</taxon>
        <taxon>Oscillospiraceae</taxon>
        <taxon>Faecalibacterium</taxon>
    </lineage>
</organism>
<accession>A0A9D1QA91</accession>
<evidence type="ECO:0000256" key="1">
    <source>
        <dbReference type="ARBA" id="ARBA00022676"/>
    </source>
</evidence>
<dbReference type="PANTHER" id="PTHR37469">
    <property type="entry name" value="CELLOBIONIC ACID PHOSPHORYLASE-RELATED"/>
    <property type="match status" value="1"/>
</dbReference>
<evidence type="ECO:0000259" key="3">
    <source>
        <dbReference type="Pfam" id="PF06165"/>
    </source>
</evidence>
<evidence type="ECO:0000313" key="5">
    <source>
        <dbReference type="EMBL" id="HIW08472.1"/>
    </source>
</evidence>
<dbReference type="GO" id="GO:0016757">
    <property type="term" value="F:glycosyltransferase activity"/>
    <property type="evidence" value="ECO:0007669"/>
    <property type="project" value="UniProtKB-KW"/>
</dbReference>
<dbReference type="SUPFAM" id="SSF48208">
    <property type="entry name" value="Six-hairpin glycosidases"/>
    <property type="match status" value="1"/>
</dbReference>
<sequence>MNHLRFVDEQGSFALDKPDHTSYLYFPLASETGMKSAVTPSLGGDAKLDQETFLLEPVSAENLHNNRGVRNFWLVCEDGTAFSAVGASAWQEAARFTPQEDDSRLTAGLMWHKLERTCPALDLAAEITAFCPRQDNAELLLVKVRNTGAAPRRLTPVAAVPLYGRSADNIRDHRNVTSMLHRIWTTVDGVFVRPTMSFDERGHRPNHILYYVCGCGPDGQKPAGFYPTVEDFLGEGGSYLRPRALAERRPGLPAGSTAEGREAMGAFRFPDLTLAPGAEASYLLALGIADSEEAAAGVWQRYGSPAKAAAALADTQATWQEKVNVSFRTGEPGFDRLMKWVCFQPFLRRLFGCSFLPHHDYGRGGRGWRDLWQDCLSLLLMDPGGVGQMIEKNFGGVRIDGTNATIIGAGDGNFIADRNGIARVWMDHALWPQMTTKLYIDQTGDVDILTRQAPYFKDAQAMRGAAIDKRYRPEQGCWQTDEAGGVYTGTILEHLLIQQLAAFYEVGEHNIYRLRGADWNDALDMAAERGESVAFTCAYAGNLRELAGLIRLLEARTGVRSVELLEELQVLLDAGPETFGDPAAKAGVLEQYAARCSHRVSGRRVRVSLAALAEGLEQKADWLTGWLRAHEWIDAGEGEGWYNSYYDNSGRRVEGVFPDGVRMMLTGQVFAIMSGVASDGQAGQITRAADRYLYRPEIGGYRLNTNFHELKFDLGRMFGFAYGEKENGAVFSHMAVMYANALYRRGFVQEGWKALKTLADTALDFDTSHIYPGIPEYFRADGRGMYHYLTGAASWYMMTMITQAFGVRGEAGDLALEPKLTAGQFDAAGLAAVCVTFAGRRLEVCCRNPDGLDWGSYQIGQVLCDGAEWTSGGERCLLVPRTTVEALAAGPVHRITVTLIPR</sequence>
<keyword evidence="1" id="KW-0328">Glycosyltransferase</keyword>
<evidence type="ECO:0000313" key="6">
    <source>
        <dbReference type="Proteomes" id="UP000823933"/>
    </source>
</evidence>
<dbReference type="InterPro" id="IPR052047">
    <property type="entry name" value="GH94_Enzymes"/>
</dbReference>
<dbReference type="Gene3D" id="2.70.98.40">
    <property type="entry name" value="Glycoside hydrolase, family 65, N-terminal domain"/>
    <property type="match status" value="1"/>
</dbReference>
<dbReference type="GO" id="GO:0030246">
    <property type="term" value="F:carbohydrate binding"/>
    <property type="evidence" value="ECO:0007669"/>
    <property type="project" value="InterPro"/>
</dbReference>
<dbReference type="InterPro" id="IPR033432">
    <property type="entry name" value="GH94_catalytic"/>
</dbReference>
<dbReference type="Pfam" id="PF06165">
    <property type="entry name" value="GH94_b-supersand"/>
    <property type="match status" value="1"/>
</dbReference>
<dbReference type="AlphaFoldDB" id="A0A9D1QA91"/>
<dbReference type="InterPro" id="IPR008928">
    <property type="entry name" value="6-hairpin_glycosidase_sf"/>
</dbReference>
<dbReference type="Gene3D" id="1.50.10.10">
    <property type="match status" value="1"/>
</dbReference>
<protein>
    <submittedName>
        <fullName evidence="5">Cellobiose phosphorylase</fullName>
    </submittedName>
</protein>
<dbReference type="EMBL" id="DXHQ01000039">
    <property type="protein sequence ID" value="HIW08472.1"/>
    <property type="molecule type" value="Genomic_DNA"/>
</dbReference>